<evidence type="ECO:0000313" key="1">
    <source>
        <dbReference type="EMBL" id="GAM65772.1"/>
    </source>
</evidence>
<name>A0A0B8PM49_9VIBR</name>
<dbReference type="AlphaFoldDB" id="A0A0B8PM49"/>
<sequence>MVEVDKLLSSINYDKTGLRILLQEYYDEFKLGHKEIEEMYSEDQLKDLGNYLYQLRTSLEYMEEVDTSKKLNKLESQCRLGVTPSADEVISVLTSLFVTNKHIESVLLDLEKPKNQTSKVKPSLKKCTSN</sequence>
<protein>
    <submittedName>
        <fullName evidence="1">Uncharacterized protein</fullName>
    </submittedName>
</protein>
<reference evidence="1 2" key="2">
    <citation type="submission" date="2015-01" db="EMBL/GenBank/DDBJ databases">
        <authorList>
            <consortium name="NBRP consortium"/>
            <person name="Sawabe T."/>
            <person name="Meirelles P."/>
            <person name="Feng G."/>
            <person name="Sayaka M."/>
            <person name="Hattori M."/>
            <person name="Ohkuma M."/>
        </authorList>
    </citation>
    <scope>NUCLEOTIDE SEQUENCE [LARGE SCALE GENOMIC DNA]</scope>
    <source>
        <strain evidence="1 2">JCM19232</strain>
    </source>
</reference>
<reference evidence="1 2" key="1">
    <citation type="submission" date="2015-01" db="EMBL/GenBank/DDBJ databases">
        <title>Vibrio sp. C5 JCM 19232 whole genome shotgun sequence.</title>
        <authorList>
            <person name="Sawabe T."/>
            <person name="Meirelles P."/>
            <person name="Feng G."/>
            <person name="Sayaka M."/>
            <person name="Hattori M."/>
            <person name="Ohkuma M."/>
        </authorList>
    </citation>
    <scope>NUCLEOTIDE SEQUENCE [LARGE SCALE GENOMIC DNA]</scope>
    <source>
        <strain evidence="1 2">JCM19232</strain>
    </source>
</reference>
<gene>
    <name evidence="1" type="ORF">JCM19232_2700</name>
</gene>
<organism evidence="1 2">
    <name type="scientific">Vibrio ishigakensis</name>
    <dbReference type="NCBI Taxonomy" id="1481914"/>
    <lineage>
        <taxon>Bacteria</taxon>
        <taxon>Pseudomonadati</taxon>
        <taxon>Pseudomonadota</taxon>
        <taxon>Gammaproteobacteria</taxon>
        <taxon>Vibrionales</taxon>
        <taxon>Vibrionaceae</taxon>
        <taxon>Vibrio</taxon>
    </lineage>
</organism>
<evidence type="ECO:0000313" key="2">
    <source>
        <dbReference type="Proteomes" id="UP000031670"/>
    </source>
</evidence>
<comment type="caution">
    <text evidence="1">The sequence shown here is derived from an EMBL/GenBank/DDBJ whole genome shotgun (WGS) entry which is preliminary data.</text>
</comment>
<dbReference type="EMBL" id="BBSA01000024">
    <property type="protein sequence ID" value="GAM65772.1"/>
    <property type="molecule type" value="Genomic_DNA"/>
</dbReference>
<proteinExistence type="predicted"/>
<dbReference type="Proteomes" id="UP000031670">
    <property type="component" value="Unassembled WGS sequence"/>
</dbReference>
<accession>A0A0B8PM49</accession>